<dbReference type="Proteomes" id="UP001521785">
    <property type="component" value="Unassembled WGS sequence"/>
</dbReference>
<dbReference type="Gene3D" id="2.120.10.30">
    <property type="entry name" value="TolB, C-terminal domain"/>
    <property type="match status" value="3"/>
</dbReference>
<dbReference type="InterPro" id="IPR011042">
    <property type="entry name" value="6-blade_b-propeller_TolB-like"/>
</dbReference>
<proteinExistence type="predicted"/>
<evidence type="ECO:0000313" key="1">
    <source>
        <dbReference type="EMBL" id="KAL1598785.1"/>
    </source>
</evidence>
<comment type="caution">
    <text evidence="1">The sequence shown here is derived from an EMBL/GenBank/DDBJ whole genome shotgun (WGS) entry which is preliminary data.</text>
</comment>
<dbReference type="PANTHER" id="PTHR32161">
    <property type="entry name" value="DPP6 N-TERMINAL DOMAIN-LIKE PROTEIN"/>
    <property type="match status" value="1"/>
</dbReference>
<organism evidence="1 2">
    <name type="scientific">Paraconiothyrium brasiliense</name>
    <dbReference type="NCBI Taxonomy" id="300254"/>
    <lineage>
        <taxon>Eukaryota</taxon>
        <taxon>Fungi</taxon>
        <taxon>Dikarya</taxon>
        <taxon>Ascomycota</taxon>
        <taxon>Pezizomycotina</taxon>
        <taxon>Dothideomycetes</taxon>
        <taxon>Pleosporomycetidae</taxon>
        <taxon>Pleosporales</taxon>
        <taxon>Massarineae</taxon>
        <taxon>Didymosphaeriaceae</taxon>
        <taxon>Paraconiothyrium</taxon>
    </lineage>
</organism>
<dbReference type="PANTHER" id="PTHR32161:SF8">
    <property type="entry name" value="DPP6 N-TERMINAL DOMAIN-LIKE PROTEIN"/>
    <property type="match status" value="1"/>
</dbReference>
<dbReference type="InterPro" id="IPR011659">
    <property type="entry name" value="WD40"/>
</dbReference>
<evidence type="ECO:0008006" key="3">
    <source>
        <dbReference type="Google" id="ProtNLM"/>
    </source>
</evidence>
<protein>
    <recommendedName>
        <fullName evidence="3">Tat pathway signal sequence domain-containing protein</fullName>
    </recommendedName>
</protein>
<dbReference type="Gene3D" id="2.120.10.60">
    <property type="entry name" value="Tricorn protease N-terminal domain"/>
    <property type="match status" value="1"/>
</dbReference>
<gene>
    <name evidence="1" type="ORF">SLS60_007927</name>
</gene>
<dbReference type="Pfam" id="PF07676">
    <property type="entry name" value="PD40"/>
    <property type="match status" value="6"/>
</dbReference>
<reference evidence="1 2" key="1">
    <citation type="submission" date="2024-02" db="EMBL/GenBank/DDBJ databases">
        <title>De novo assembly and annotation of 12 fungi associated with fruit tree decline syndrome in Ontario, Canada.</title>
        <authorList>
            <person name="Sulman M."/>
            <person name="Ellouze W."/>
            <person name="Ilyukhin E."/>
        </authorList>
    </citation>
    <scope>NUCLEOTIDE SEQUENCE [LARGE SCALE GENOMIC DNA]</scope>
    <source>
        <strain evidence="1 2">M42-189</strain>
    </source>
</reference>
<keyword evidence="2" id="KW-1185">Reference proteome</keyword>
<name>A0ABR3R2Y9_9PLEO</name>
<accession>A0ABR3R2Y9</accession>
<dbReference type="SUPFAM" id="SSF69304">
    <property type="entry name" value="Tricorn protease N-terminal domain"/>
    <property type="match status" value="1"/>
</dbReference>
<evidence type="ECO:0000313" key="2">
    <source>
        <dbReference type="Proteomes" id="UP001521785"/>
    </source>
</evidence>
<sequence length="653" mass="71647">MQQRSSCPYAASAVEQRSASPYVKKQESGSLPRHALRRAEGKKGAFFLNRIAPGTSEIYIANADGSNEQKLLGNESTFDYQASFSPDGQWITFTTERNGDGNSDIYRVRPDGTGLEQIIATSSYEAQGVLSPDGNKIAYVSTANNYKANVWVKDLTTGEEKNLTNTALVAGNSSLPEGYYRPAWSPDGEWIAFSSARNTQWRGHGNGTGWEHTQELSIYAIRPNGSDFRQLATKKDYCLGSPKFSPDGKRVIFYEITTEATWDSHRPESVSGVTGQLVSVDFGSGQDAIAHTSGPGLKMNPQWVTSNVIGYLVKTPANEGLNYTAHETIGDGTTGNGTYMQVKASLRSPSWSPDGTQVVYEKVDFKAVRPMGKQLYSWDADWEYRFTDVFPQLSLQGRLAITQKQLGNSSVVTMKPDATDLVDAFDVYDHLNDTSAISKGLTGAFQPSWSPSGDLVVGLGSWFQSRATGSGTLWQISANGSTAEQLTFADEANTGFPSYSPDGKSIVYRVFGKEYGLRVMDLATRSVRVLTNGTADVYDNTPMWSLDGERIVFARRRSYTNFDVATIRPDGTDLQILTSSGGNDAHAVWSHDGRIMYSTAEYGFRDECASYDQTFQPYGQIAIMDADGSNKRLVTDSMWEDSMPLFVGSEYLG</sequence>
<dbReference type="InterPro" id="IPR011044">
    <property type="entry name" value="Quino_amine_DH_bsu"/>
</dbReference>
<dbReference type="SUPFAM" id="SSF50969">
    <property type="entry name" value="YVTN repeat-like/Quinoprotein amine dehydrogenase"/>
    <property type="match status" value="1"/>
</dbReference>
<dbReference type="EMBL" id="JAKJXO020000011">
    <property type="protein sequence ID" value="KAL1598785.1"/>
    <property type="molecule type" value="Genomic_DNA"/>
</dbReference>